<dbReference type="Pfam" id="PF10025">
    <property type="entry name" value="DUF2267"/>
    <property type="match status" value="1"/>
</dbReference>
<dbReference type="InterPro" id="IPR038282">
    <property type="entry name" value="DUF2267_sf"/>
</dbReference>
<dbReference type="EMBL" id="CP010519">
    <property type="protein sequence ID" value="AJE86047.1"/>
    <property type="molecule type" value="Genomic_DNA"/>
</dbReference>
<sequence length="241" mass="25985">MRAGAARRAPGQEEDQLPSAGGEFEDTGHPQRGKNSSSGKSTGHQSSAESSSDREAPAEIKKHKNSWRQKHKNSRDKRRGRGRKVTASAMYRHPETAMQGQAEPVRRIPAMTFEQMLEKVRYEGVYPTRERAEEVTRLVLAGLGRQLTGEERVDLAARLPVEAARVLTAEVPDPEPRTGGAFVTDLAARTGASPATVRWDVGAVLGTVAVLAGPGLLTRILAQLPAGHALLFGQAELRTAA</sequence>
<feature type="region of interest" description="Disordered" evidence="1">
    <location>
        <begin position="1"/>
        <end position="89"/>
    </location>
</feature>
<evidence type="ECO:0000313" key="3">
    <source>
        <dbReference type="Proteomes" id="UP000031523"/>
    </source>
</evidence>
<dbReference type="Gene3D" id="1.10.490.110">
    <property type="entry name" value="Uncharacterized conserved protein DUF2267"/>
    <property type="match status" value="1"/>
</dbReference>
<organism evidence="2 3">
    <name type="scientific">Streptomyces albus (strain ATCC 21838 / DSM 41398 / FERM P-419 / JCM 4703 / NBRC 107858)</name>
    <dbReference type="NCBI Taxonomy" id="1081613"/>
    <lineage>
        <taxon>Bacteria</taxon>
        <taxon>Bacillati</taxon>
        <taxon>Actinomycetota</taxon>
        <taxon>Actinomycetes</taxon>
        <taxon>Kitasatosporales</taxon>
        <taxon>Streptomycetaceae</taxon>
        <taxon>Streptomyces</taxon>
    </lineage>
</organism>
<proteinExistence type="predicted"/>
<feature type="compositionally biased region" description="Low complexity" evidence="1">
    <location>
        <begin position="36"/>
        <end position="47"/>
    </location>
</feature>
<dbReference type="Proteomes" id="UP000031523">
    <property type="component" value="Chromosome"/>
</dbReference>
<feature type="compositionally biased region" description="Basic and acidic residues" evidence="1">
    <location>
        <begin position="51"/>
        <end position="60"/>
    </location>
</feature>
<dbReference type="AlphaFoldDB" id="A0A0B5F6S3"/>
<keyword evidence="3" id="KW-1185">Reference proteome</keyword>
<evidence type="ECO:0000256" key="1">
    <source>
        <dbReference type="SAM" id="MobiDB-lite"/>
    </source>
</evidence>
<dbReference type="KEGG" id="sals:SLNWT_5671"/>
<evidence type="ECO:0000313" key="2">
    <source>
        <dbReference type="EMBL" id="AJE86047.1"/>
    </source>
</evidence>
<gene>
    <name evidence="2" type="ORF">SLNWT_5671</name>
</gene>
<reference evidence="2 3" key="1">
    <citation type="submission" date="2015-01" db="EMBL/GenBank/DDBJ databases">
        <title>Enhanced salinomycin production by adjusting the supply of polyketide extender units in Streptomyce albus DSM 41398.</title>
        <authorList>
            <person name="Lu C."/>
        </authorList>
    </citation>
    <scope>NUCLEOTIDE SEQUENCE [LARGE SCALE GENOMIC DNA]</scope>
    <source>
        <strain evidence="3">ATCC 21838 / DSM 41398 / FERM P-419 / JCM 4703 / NBRC 107858</strain>
    </source>
</reference>
<accession>A0A0B5F6S3</accession>
<evidence type="ECO:0008006" key="4">
    <source>
        <dbReference type="Google" id="ProtNLM"/>
    </source>
</evidence>
<feature type="compositionally biased region" description="Basic residues" evidence="1">
    <location>
        <begin position="61"/>
        <end position="84"/>
    </location>
</feature>
<protein>
    <recommendedName>
        <fullName evidence="4">DUF2267 domain-containing protein</fullName>
    </recommendedName>
</protein>
<name>A0A0B5F6S3_STRA4</name>
<dbReference type="InterPro" id="IPR018727">
    <property type="entry name" value="DUF2267"/>
</dbReference>